<dbReference type="EMBL" id="JBHTMP010000028">
    <property type="protein sequence ID" value="MFD1323171.1"/>
    <property type="molecule type" value="Genomic_DNA"/>
</dbReference>
<gene>
    <name evidence="4" type="ORF">ACFQ4H_18945</name>
</gene>
<name>A0ABW3YHQ3_9ACTN</name>
<dbReference type="PANTHER" id="PTHR46825">
    <property type="entry name" value="D-ALANYL-D-ALANINE-CARBOXYPEPTIDASE/ENDOPEPTIDASE AMPH"/>
    <property type="match status" value="1"/>
</dbReference>
<evidence type="ECO:0000259" key="3">
    <source>
        <dbReference type="Pfam" id="PF00144"/>
    </source>
</evidence>
<organism evidence="4 5">
    <name type="scientific">Micromonospora sonneratiae</name>
    <dbReference type="NCBI Taxonomy" id="1184706"/>
    <lineage>
        <taxon>Bacteria</taxon>
        <taxon>Bacillati</taxon>
        <taxon>Actinomycetota</taxon>
        <taxon>Actinomycetes</taxon>
        <taxon>Micromonosporales</taxon>
        <taxon>Micromonosporaceae</taxon>
        <taxon>Micromonospora</taxon>
    </lineage>
</organism>
<feature type="signal peptide" evidence="2">
    <location>
        <begin position="1"/>
        <end position="30"/>
    </location>
</feature>
<dbReference type="EC" id="3.-.-.-" evidence="4"/>
<dbReference type="Gene3D" id="3.40.710.10">
    <property type="entry name" value="DD-peptidase/beta-lactamase superfamily"/>
    <property type="match status" value="1"/>
</dbReference>
<dbReference type="GO" id="GO:0016787">
    <property type="term" value="F:hydrolase activity"/>
    <property type="evidence" value="ECO:0007669"/>
    <property type="project" value="UniProtKB-KW"/>
</dbReference>
<reference evidence="5" key="1">
    <citation type="journal article" date="2019" name="Int. J. Syst. Evol. Microbiol.">
        <title>The Global Catalogue of Microorganisms (GCM) 10K type strain sequencing project: providing services to taxonomists for standard genome sequencing and annotation.</title>
        <authorList>
            <consortium name="The Broad Institute Genomics Platform"/>
            <consortium name="The Broad Institute Genome Sequencing Center for Infectious Disease"/>
            <person name="Wu L."/>
            <person name="Ma J."/>
        </authorList>
    </citation>
    <scope>NUCLEOTIDE SEQUENCE [LARGE SCALE GENOMIC DNA]</scope>
    <source>
        <strain evidence="5">JCM 31037</strain>
    </source>
</reference>
<dbReference type="RefSeq" id="WP_377572321.1">
    <property type="nucleotide sequence ID" value="NZ_JBHTMP010000028.1"/>
</dbReference>
<dbReference type="Pfam" id="PF00144">
    <property type="entry name" value="Beta-lactamase"/>
    <property type="match status" value="1"/>
</dbReference>
<feature type="transmembrane region" description="Helical" evidence="1">
    <location>
        <begin position="455"/>
        <end position="478"/>
    </location>
</feature>
<protein>
    <submittedName>
        <fullName evidence="4">Serine hydrolase domain-containing protein</fullName>
        <ecNumber evidence="4">3.-.-.-</ecNumber>
    </submittedName>
</protein>
<dbReference type="InterPro" id="IPR012338">
    <property type="entry name" value="Beta-lactam/transpept-like"/>
</dbReference>
<feature type="transmembrane region" description="Helical" evidence="1">
    <location>
        <begin position="379"/>
        <end position="401"/>
    </location>
</feature>
<dbReference type="InterPro" id="IPR001466">
    <property type="entry name" value="Beta-lactam-related"/>
</dbReference>
<evidence type="ECO:0000313" key="5">
    <source>
        <dbReference type="Proteomes" id="UP001597260"/>
    </source>
</evidence>
<sequence>MSRKFVATLAALAASASVVGTVAMPAAAYAETSGIDPAAVERYVTEYAERAAYPGVAIAITSGDKVLLTAGYGHDPSGAAITATTPMPVASVSKSFTALAVLQLVEAKKVALDAPVRDYLPEFRIADPRGERITVRQLLNQTSGLTDGTHPEKSLPQPDSLAGAVSRARTARLAVDPGTKHYYTNTNYHIAARLVEVVAGEPFGDYLRRHVLEPAGMRASVTVDRAPGDLPANLEKGHVYAYGASIPTREPNRFVNGSDGLITTAEDMARWLIVHANGGRSATGEQLVTAESVRTMHTSSDPRWTYGLGWDTEAGGRVRHSGIWFTHTAGQLLLPSGHGIAVMTNSGIGLGNEGTNELVNGLATIVQGGTPSAGAPIRLMIDVVLGGLTLLSLALGIRTLRRVPVWARRLADRPVWRSALRLLPRFVPFAFLIAMPTLLGLLFAGGRDLTHFQLLHYSVALTVWLVVASLMGVSVTAARAAAVVRLRRAQVGRVDCDVDRIEEHRATART</sequence>
<keyword evidence="1" id="KW-1133">Transmembrane helix</keyword>
<accession>A0ABW3YHQ3</accession>
<evidence type="ECO:0000256" key="2">
    <source>
        <dbReference type="SAM" id="SignalP"/>
    </source>
</evidence>
<feature type="chain" id="PRO_5047502048" evidence="2">
    <location>
        <begin position="31"/>
        <end position="510"/>
    </location>
</feature>
<keyword evidence="1" id="KW-0812">Transmembrane</keyword>
<proteinExistence type="predicted"/>
<dbReference type="Proteomes" id="UP001597260">
    <property type="component" value="Unassembled WGS sequence"/>
</dbReference>
<dbReference type="SUPFAM" id="SSF56601">
    <property type="entry name" value="beta-lactamase/transpeptidase-like"/>
    <property type="match status" value="1"/>
</dbReference>
<dbReference type="PANTHER" id="PTHR46825:SF9">
    <property type="entry name" value="BETA-LACTAMASE-RELATED DOMAIN-CONTAINING PROTEIN"/>
    <property type="match status" value="1"/>
</dbReference>
<dbReference type="InterPro" id="IPR050491">
    <property type="entry name" value="AmpC-like"/>
</dbReference>
<keyword evidence="5" id="KW-1185">Reference proteome</keyword>
<comment type="caution">
    <text evidence="4">The sequence shown here is derived from an EMBL/GenBank/DDBJ whole genome shotgun (WGS) entry which is preliminary data.</text>
</comment>
<evidence type="ECO:0000313" key="4">
    <source>
        <dbReference type="EMBL" id="MFD1323171.1"/>
    </source>
</evidence>
<evidence type="ECO:0000256" key="1">
    <source>
        <dbReference type="SAM" id="Phobius"/>
    </source>
</evidence>
<keyword evidence="1" id="KW-0472">Membrane</keyword>
<feature type="transmembrane region" description="Helical" evidence="1">
    <location>
        <begin position="422"/>
        <end position="443"/>
    </location>
</feature>
<feature type="domain" description="Beta-lactamase-related" evidence="3">
    <location>
        <begin position="40"/>
        <end position="348"/>
    </location>
</feature>
<keyword evidence="2" id="KW-0732">Signal</keyword>
<keyword evidence="4" id="KW-0378">Hydrolase</keyword>